<dbReference type="RefSeq" id="WP_206935713.1">
    <property type="nucleotide sequence ID" value="NZ_JAEKJY010000006.1"/>
</dbReference>
<dbReference type="InterPro" id="IPR021617">
    <property type="entry name" value="DUF3231"/>
</dbReference>
<reference evidence="1 2" key="1">
    <citation type="submission" date="2020-12" db="EMBL/GenBank/DDBJ databases">
        <title>Oil enriched cultivation method for isolating marine PHA-producing bacteria.</title>
        <authorList>
            <person name="Zheng W."/>
            <person name="Yu S."/>
            <person name="Huang Y."/>
        </authorList>
    </citation>
    <scope>NUCLEOTIDE SEQUENCE [LARGE SCALE GENOMIC DNA]</scope>
    <source>
        <strain evidence="1 2">SY-2-6</strain>
    </source>
</reference>
<organism evidence="1 2">
    <name type="scientific">Halobacillus kuroshimensis</name>
    <dbReference type="NCBI Taxonomy" id="302481"/>
    <lineage>
        <taxon>Bacteria</taxon>
        <taxon>Bacillati</taxon>
        <taxon>Bacillota</taxon>
        <taxon>Bacilli</taxon>
        <taxon>Bacillales</taxon>
        <taxon>Bacillaceae</taxon>
        <taxon>Halobacillus</taxon>
    </lineage>
</organism>
<dbReference type="InterPro" id="IPR012347">
    <property type="entry name" value="Ferritin-like"/>
</dbReference>
<dbReference type="EMBL" id="JAEKJY010000006">
    <property type="protein sequence ID" value="MBN8237029.1"/>
    <property type="molecule type" value="Genomic_DNA"/>
</dbReference>
<comment type="caution">
    <text evidence="1">The sequence shown here is derived from an EMBL/GenBank/DDBJ whole genome shotgun (WGS) entry which is preliminary data.</text>
</comment>
<dbReference type="Gene3D" id="1.20.1260.10">
    <property type="match status" value="2"/>
</dbReference>
<dbReference type="Pfam" id="PF11553">
    <property type="entry name" value="DUF3231"/>
    <property type="match status" value="2"/>
</dbReference>
<gene>
    <name evidence="1" type="ORF">JF544_17365</name>
</gene>
<proteinExistence type="predicted"/>
<sequence>MSQDGRIVSLTSGEVGVLWSGYLGETLINCVMDSFLQNVKDRDAHRLLELNASLVKKRIKHYRQVFDQEGMKTPEGFGEQDVFLDAPRMFSDKFYIFYLKEMSRSSILNYSNAMFASHRRDIRMFFLKSLQEYADIFNAAIEALLEKGIVIRTPAIPIPTDVKMVEDRSFLGHIKGSQRAISDLEIKELYINLDTNMLGKSLMIAFSQSADSDELRKYMVKGRKTAHKHIHYFINQLMEEDLPAPQLWDPEVTESDVPLFSDKLMFYHAGLAASNGMANYGTALAQTARKDLSLATARLLLESARFSAEGFHIGIKKGWMEQPPLAPDRPRLSE</sequence>
<evidence type="ECO:0000313" key="1">
    <source>
        <dbReference type="EMBL" id="MBN8237029.1"/>
    </source>
</evidence>
<evidence type="ECO:0000313" key="2">
    <source>
        <dbReference type="Proteomes" id="UP000663970"/>
    </source>
</evidence>
<accession>A0ABS3E0A8</accession>
<name>A0ABS3E0A8_9BACI</name>
<keyword evidence="2" id="KW-1185">Reference proteome</keyword>
<dbReference type="Proteomes" id="UP000663970">
    <property type="component" value="Unassembled WGS sequence"/>
</dbReference>
<protein>
    <submittedName>
        <fullName evidence="1">DUF3231 family protein</fullName>
    </submittedName>
</protein>